<dbReference type="CDD" id="cd23832">
    <property type="entry name" value="DRWD-C_FANCL"/>
    <property type="match status" value="1"/>
</dbReference>
<dbReference type="GO" id="GO:0043240">
    <property type="term" value="C:Fanconi anaemia nuclear complex"/>
    <property type="evidence" value="ECO:0007669"/>
    <property type="project" value="InterPro"/>
</dbReference>
<feature type="domain" description="FANCL UBC-like" evidence="4">
    <location>
        <begin position="186"/>
        <end position="275"/>
    </location>
</feature>
<dbReference type="CDD" id="cd23786">
    <property type="entry name" value="ELF_FANCL"/>
    <property type="match status" value="1"/>
</dbReference>
<gene>
    <name evidence="5" type="ORF">MUCCIDRAFT_111184</name>
</gene>
<dbReference type="Pfam" id="PF18891">
    <property type="entry name" value="FANCL_d3"/>
    <property type="match status" value="1"/>
</dbReference>
<proteinExistence type="predicted"/>
<dbReference type="CDD" id="cd23831">
    <property type="entry name" value="DRWD-N_FANCL"/>
    <property type="match status" value="1"/>
</dbReference>
<dbReference type="InterPro" id="IPR043898">
    <property type="entry name" value="FANCL_d2"/>
</dbReference>
<feature type="domain" description="Fanconi anemia complex subunit FancL WD-repeat containing" evidence="1">
    <location>
        <begin position="6"/>
        <end position="84"/>
    </location>
</feature>
<dbReference type="Pfam" id="PF18890">
    <property type="entry name" value="FANCL_d2"/>
    <property type="match status" value="1"/>
</dbReference>
<dbReference type="AlphaFoldDB" id="A0A168K0H1"/>
<dbReference type="Proteomes" id="UP000077051">
    <property type="component" value="Unassembled WGS sequence"/>
</dbReference>
<dbReference type="InterPro" id="IPR016135">
    <property type="entry name" value="UBQ-conjugating_enzyme/RWD"/>
</dbReference>
<evidence type="ECO:0000313" key="6">
    <source>
        <dbReference type="Proteomes" id="UP000077051"/>
    </source>
</evidence>
<dbReference type="Gene3D" id="3.10.110.10">
    <property type="entry name" value="Ubiquitin Conjugating Enzyme"/>
    <property type="match status" value="1"/>
</dbReference>
<dbReference type="OrthoDB" id="10263265at2759"/>
<dbReference type="Gene3D" id="3.10.110.20">
    <property type="entry name" value="RWD domain-like"/>
    <property type="match status" value="1"/>
</dbReference>
<dbReference type="InterPro" id="IPR026848">
    <property type="entry name" value="Fancl"/>
</dbReference>
<dbReference type="VEuPathDB" id="FungiDB:MUCCIDRAFT_111184"/>
<dbReference type="InterPro" id="IPR019162">
    <property type="entry name" value="FancL_WD-rpt_cont_dom"/>
</dbReference>
<sequence>MNNVPFPLIVPVDEERRIYKGFIAIKNLEYQIQLQLGPQGYLHGQENLSKLFQDYPQAKDLVEKKLHQATDVMSFLNEFKEIIETTAIAENNRFNYSHDRYSLIYNEVKKIGFENVQEISNDMLQITLKTVDEQGRKHLVKVDLPSNYPFASLKVEWDLPVAISNHTTLAHILAQHRAFVIKFQLFFNCMDDLDKHMRIIEPDKPKRSDTWRRIALGHHCSLEIQVNAESPLDMKPKIRFFGSANRVRDLQSKWKESTWNKDLPIHQNLLDSFQLVSNSTDAYEDYTTTGDIECGICYSYKLNNTDTPDIICGNMSCSRGFHYQCLYEVSYSK</sequence>
<dbReference type="InterPro" id="IPR044037">
    <property type="entry name" value="FANCL_d3"/>
</dbReference>
<dbReference type="Pfam" id="PF09765">
    <property type="entry name" value="FANCL_d1"/>
    <property type="match status" value="1"/>
</dbReference>
<dbReference type="SMART" id="SM01197">
    <property type="entry name" value="FANCL_C"/>
    <property type="match status" value="1"/>
</dbReference>
<protein>
    <recommendedName>
        <fullName evidence="7">RING-type domain-containing protein</fullName>
    </recommendedName>
</protein>
<dbReference type="GO" id="GO:0036297">
    <property type="term" value="P:interstrand cross-link repair"/>
    <property type="evidence" value="ECO:0007669"/>
    <property type="project" value="InterPro"/>
</dbReference>
<organism evidence="5 6">
    <name type="scientific">Mucor lusitanicus CBS 277.49</name>
    <dbReference type="NCBI Taxonomy" id="747725"/>
    <lineage>
        <taxon>Eukaryota</taxon>
        <taxon>Fungi</taxon>
        <taxon>Fungi incertae sedis</taxon>
        <taxon>Mucoromycota</taxon>
        <taxon>Mucoromycotina</taxon>
        <taxon>Mucoromycetes</taxon>
        <taxon>Mucorales</taxon>
        <taxon>Mucorineae</taxon>
        <taxon>Mucoraceae</taxon>
        <taxon>Mucor</taxon>
    </lineage>
</organism>
<evidence type="ECO:0000259" key="1">
    <source>
        <dbReference type="Pfam" id="PF09765"/>
    </source>
</evidence>
<evidence type="ECO:0000259" key="3">
    <source>
        <dbReference type="Pfam" id="PF18890"/>
    </source>
</evidence>
<dbReference type="PANTHER" id="PTHR13206:SF0">
    <property type="entry name" value="E3 UBIQUITIN-PROTEIN LIGASE FANCL"/>
    <property type="match status" value="1"/>
</dbReference>
<dbReference type="GO" id="GO:0061630">
    <property type="term" value="F:ubiquitin protein ligase activity"/>
    <property type="evidence" value="ECO:0007669"/>
    <property type="project" value="TreeGrafter"/>
</dbReference>
<dbReference type="InterPro" id="IPR026850">
    <property type="entry name" value="FANCL_C"/>
</dbReference>
<reference evidence="5 6" key="1">
    <citation type="submission" date="2015-06" db="EMBL/GenBank/DDBJ databases">
        <title>Expansion of signal transduction pathways in fungi by whole-genome duplication.</title>
        <authorList>
            <consortium name="DOE Joint Genome Institute"/>
            <person name="Corrochano L.M."/>
            <person name="Kuo A."/>
            <person name="Marcet-Houben M."/>
            <person name="Polaino S."/>
            <person name="Salamov A."/>
            <person name="Villalobos J.M."/>
            <person name="Alvarez M.I."/>
            <person name="Avalos J."/>
            <person name="Benito E.P."/>
            <person name="Benoit I."/>
            <person name="Burger G."/>
            <person name="Camino L.P."/>
            <person name="Canovas D."/>
            <person name="Cerda-Olmedo E."/>
            <person name="Cheng J.-F."/>
            <person name="Dominguez A."/>
            <person name="Elias M."/>
            <person name="Eslava A.P."/>
            <person name="Glaser F."/>
            <person name="Grimwood J."/>
            <person name="Gutierrez G."/>
            <person name="Heitman J."/>
            <person name="Henrissat B."/>
            <person name="Iturriaga E.A."/>
            <person name="Lang B.F."/>
            <person name="Lavin J.L."/>
            <person name="Lee S."/>
            <person name="Li W."/>
            <person name="Lindquist E."/>
            <person name="Lopez-Garcia S."/>
            <person name="Luque E.M."/>
            <person name="Marcos A.T."/>
            <person name="Martin J."/>
            <person name="Mccluskey K."/>
            <person name="Medina H.R."/>
            <person name="Miralles-Duran A."/>
            <person name="Miyazaki A."/>
            <person name="Munoz-Torres E."/>
            <person name="Oguiza J.A."/>
            <person name="Ohm R."/>
            <person name="Olmedo M."/>
            <person name="Orejas M."/>
            <person name="Ortiz-Castellanos L."/>
            <person name="Pisabarro A.G."/>
            <person name="Rodriguez-Romero J."/>
            <person name="Ruiz-Herrera J."/>
            <person name="Ruiz-Vazquez R."/>
            <person name="Sanz C."/>
            <person name="Schackwitz W."/>
            <person name="Schmutz J."/>
            <person name="Shahriari M."/>
            <person name="Shelest E."/>
            <person name="Silva-Franco F."/>
            <person name="Soanes D."/>
            <person name="Syed K."/>
            <person name="Tagua V.G."/>
            <person name="Talbot N.J."/>
            <person name="Thon M."/>
            <person name="De Vries R.P."/>
            <person name="Wiebenga A."/>
            <person name="Yadav J.S."/>
            <person name="Braun E.L."/>
            <person name="Baker S."/>
            <person name="Garre V."/>
            <person name="Horwitz B."/>
            <person name="Torres-Martinez S."/>
            <person name="Idnurm A."/>
            <person name="Herrera-Estrella A."/>
            <person name="Gabaldon T."/>
            <person name="Grigoriev I.V."/>
        </authorList>
    </citation>
    <scope>NUCLEOTIDE SEQUENCE [LARGE SCALE GENOMIC DNA]</scope>
    <source>
        <strain evidence="5 6">CBS 277.49</strain>
    </source>
</reference>
<evidence type="ECO:0008006" key="7">
    <source>
        <dbReference type="Google" id="ProtNLM"/>
    </source>
</evidence>
<dbReference type="Pfam" id="PF11793">
    <property type="entry name" value="FANCL_C"/>
    <property type="match status" value="1"/>
</dbReference>
<dbReference type="Gene3D" id="3.30.40.10">
    <property type="entry name" value="Zinc/RING finger domain, C3HC4 (zinc finger)"/>
    <property type="match status" value="1"/>
</dbReference>
<feature type="domain" description="FANCL C-terminal" evidence="2">
    <location>
        <begin position="291"/>
        <end position="328"/>
    </location>
</feature>
<dbReference type="InterPro" id="IPR043003">
    <property type="entry name" value="FANCL_d3_sf"/>
</dbReference>
<feature type="domain" description="FANCL UBC-like" evidence="3">
    <location>
        <begin position="101"/>
        <end position="176"/>
    </location>
</feature>
<evidence type="ECO:0000259" key="2">
    <source>
        <dbReference type="Pfam" id="PF11793"/>
    </source>
</evidence>
<evidence type="ECO:0000259" key="4">
    <source>
        <dbReference type="Pfam" id="PF18891"/>
    </source>
</evidence>
<evidence type="ECO:0000313" key="5">
    <source>
        <dbReference type="EMBL" id="OAD01842.1"/>
    </source>
</evidence>
<dbReference type="InterPro" id="IPR013083">
    <property type="entry name" value="Znf_RING/FYVE/PHD"/>
</dbReference>
<accession>A0A168K0H1</accession>
<name>A0A168K0H1_MUCCL</name>
<dbReference type="STRING" id="747725.A0A168K0H1"/>
<keyword evidence="6" id="KW-1185">Reference proteome</keyword>
<dbReference type="EMBL" id="AMYB01000005">
    <property type="protein sequence ID" value="OAD01842.1"/>
    <property type="molecule type" value="Genomic_DNA"/>
</dbReference>
<dbReference type="PANTHER" id="PTHR13206">
    <property type="entry name" value="UBIQUITIN LIGASE PROTEIN PHF9 FANCONI ANEMIA GROUP L PROTEIN"/>
    <property type="match status" value="1"/>
</dbReference>
<dbReference type="GO" id="GO:0006513">
    <property type="term" value="P:protein monoubiquitination"/>
    <property type="evidence" value="ECO:0007669"/>
    <property type="project" value="TreeGrafter"/>
</dbReference>
<comment type="caution">
    <text evidence="5">The sequence shown here is derived from an EMBL/GenBank/DDBJ whole genome shotgun (WGS) entry which is preliminary data.</text>
</comment>